<feature type="compositionally biased region" description="Polar residues" evidence="1">
    <location>
        <begin position="51"/>
        <end position="60"/>
    </location>
</feature>
<protein>
    <submittedName>
        <fullName evidence="2">Uncharacterized protein</fullName>
    </submittedName>
</protein>
<proteinExistence type="predicted"/>
<evidence type="ECO:0000313" key="3">
    <source>
        <dbReference type="Proteomes" id="UP000461670"/>
    </source>
</evidence>
<reference evidence="3" key="1">
    <citation type="journal article" date="2020" name="MBio">
        <title>Horizontal gene transfer to a defensive symbiont with a reduced genome amongst a multipartite beetle microbiome.</title>
        <authorList>
            <person name="Waterworth S.C."/>
            <person name="Florez L.V."/>
            <person name="Rees E.R."/>
            <person name="Hertweck C."/>
            <person name="Kaltenpoth M."/>
            <person name="Kwan J.C."/>
        </authorList>
    </citation>
    <scope>NUCLEOTIDE SEQUENCE [LARGE SCALE GENOMIC DNA]</scope>
</reference>
<organism evidence="2 3">
    <name type="scientific">Paracidovorax wautersii</name>
    <dbReference type="NCBI Taxonomy" id="1177982"/>
    <lineage>
        <taxon>Bacteria</taxon>
        <taxon>Pseudomonadati</taxon>
        <taxon>Pseudomonadota</taxon>
        <taxon>Betaproteobacteria</taxon>
        <taxon>Burkholderiales</taxon>
        <taxon>Comamonadaceae</taxon>
        <taxon>Paracidovorax</taxon>
    </lineage>
</organism>
<dbReference type="AlphaFoldDB" id="A0A7V8JQU6"/>
<gene>
    <name evidence="2" type="ORF">GAK30_01653</name>
</gene>
<accession>A0A7V8JQU6</accession>
<evidence type="ECO:0000313" key="2">
    <source>
        <dbReference type="EMBL" id="KAF1021753.1"/>
    </source>
</evidence>
<feature type="compositionally biased region" description="Polar residues" evidence="1">
    <location>
        <begin position="1"/>
        <end position="13"/>
    </location>
</feature>
<evidence type="ECO:0000256" key="1">
    <source>
        <dbReference type="SAM" id="MobiDB-lite"/>
    </source>
</evidence>
<dbReference type="EMBL" id="WNDQ01000018">
    <property type="protein sequence ID" value="KAF1021753.1"/>
    <property type="molecule type" value="Genomic_DNA"/>
</dbReference>
<sequence>MSKPDVTSDNTRGTLDGKLANDRNKAGHQPATQRHESQRTPHSRSDRESHIGSSNQQQSRRGGAGS</sequence>
<feature type="region of interest" description="Disordered" evidence="1">
    <location>
        <begin position="1"/>
        <end position="66"/>
    </location>
</feature>
<comment type="caution">
    <text evidence="2">The sequence shown here is derived from an EMBL/GenBank/DDBJ whole genome shotgun (WGS) entry which is preliminary data.</text>
</comment>
<name>A0A7V8JQU6_9BURK</name>
<feature type="compositionally biased region" description="Basic and acidic residues" evidence="1">
    <location>
        <begin position="33"/>
        <end position="50"/>
    </location>
</feature>
<dbReference type="Proteomes" id="UP000461670">
    <property type="component" value="Unassembled WGS sequence"/>
</dbReference>